<protein>
    <submittedName>
        <fullName evidence="2">Uncharacterized protein</fullName>
    </submittedName>
</protein>
<evidence type="ECO:0000256" key="1">
    <source>
        <dbReference type="SAM" id="Coils"/>
    </source>
</evidence>
<sequence>MSTDAVRKAILPHLRTPFAILLTPLSFNFASPHILRTIVTMPPKTPLLESRHSTTRYSAAELKAVGERCSPELPPAVILQLMFVYENKRQAENEKLFNHHMLCLARLEHDNSSHKAAFDKQEKAIKSLEQTVASSALTHKDFSIKTKLEAINERVNELERRSAASEDVITSFQKCINQVTILLASLNTDKGTGSTSTASTTSYGTLADRVVNSRSPSTHSSTLVNARDDRIATFEERFDKLQDPVRCLTQQQAVNENKPSQPIARLQVTTPGLPLDLAIPQGSPLVQHKENRSTTKRAESKGDFATWESDALLSDEYTGFGAEW</sequence>
<reference evidence="2 3" key="1">
    <citation type="journal article" date="2016" name="Sci. Rep.">
        <title>Peltaster fructicola genome reveals evolution from an invasive phytopathogen to an ectophytic parasite.</title>
        <authorList>
            <person name="Xu C."/>
            <person name="Chen H."/>
            <person name="Gleason M.L."/>
            <person name="Xu J.R."/>
            <person name="Liu H."/>
            <person name="Zhang R."/>
            <person name="Sun G."/>
        </authorList>
    </citation>
    <scope>NUCLEOTIDE SEQUENCE [LARGE SCALE GENOMIC DNA]</scope>
    <source>
        <strain evidence="2 3">LNHT1506</strain>
    </source>
</reference>
<dbReference type="Proteomes" id="UP000503462">
    <property type="component" value="Chromosome 1"/>
</dbReference>
<name>A0A6H0XK36_9PEZI</name>
<evidence type="ECO:0000313" key="3">
    <source>
        <dbReference type="Proteomes" id="UP000503462"/>
    </source>
</evidence>
<dbReference type="AlphaFoldDB" id="A0A6H0XK36"/>
<evidence type="ECO:0000313" key="2">
    <source>
        <dbReference type="EMBL" id="QIW94998.1"/>
    </source>
</evidence>
<dbReference type="EMBL" id="CP051139">
    <property type="protein sequence ID" value="QIW94998.1"/>
    <property type="molecule type" value="Genomic_DNA"/>
</dbReference>
<proteinExistence type="predicted"/>
<keyword evidence="3" id="KW-1185">Reference proteome</keyword>
<gene>
    <name evidence="2" type="ORF">AMS68_000516</name>
</gene>
<accession>A0A6H0XK36</accession>
<keyword evidence="1" id="KW-0175">Coiled coil</keyword>
<organism evidence="2 3">
    <name type="scientific">Peltaster fructicola</name>
    <dbReference type="NCBI Taxonomy" id="286661"/>
    <lineage>
        <taxon>Eukaryota</taxon>
        <taxon>Fungi</taxon>
        <taxon>Dikarya</taxon>
        <taxon>Ascomycota</taxon>
        <taxon>Pezizomycotina</taxon>
        <taxon>Dothideomycetes</taxon>
        <taxon>Dothideomycetes incertae sedis</taxon>
        <taxon>Peltaster</taxon>
    </lineage>
</organism>
<feature type="coiled-coil region" evidence="1">
    <location>
        <begin position="111"/>
        <end position="168"/>
    </location>
</feature>